<comment type="caution">
    <text evidence="7">The sequence shown here is derived from an EMBL/GenBank/DDBJ whole genome shotgun (WGS) entry which is preliminary data.</text>
</comment>
<evidence type="ECO:0000256" key="4">
    <source>
        <dbReference type="ARBA" id="ARBA00023125"/>
    </source>
</evidence>
<dbReference type="InterPro" id="IPR036390">
    <property type="entry name" value="WH_DNA-bd_sf"/>
</dbReference>
<evidence type="ECO:0000256" key="1">
    <source>
        <dbReference type="ARBA" id="ARBA00010641"/>
    </source>
</evidence>
<dbReference type="GO" id="GO:0003677">
    <property type="term" value="F:DNA binding"/>
    <property type="evidence" value="ECO:0007669"/>
    <property type="project" value="UniProtKB-KW"/>
</dbReference>
<evidence type="ECO:0000256" key="2">
    <source>
        <dbReference type="ARBA" id="ARBA00023015"/>
    </source>
</evidence>
<proteinExistence type="inferred from homology"/>
<dbReference type="PANTHER" id="PTHR43133:SF8">
    <property type="entry name" value="RNA POLYMERASE SIGMA FACTOR HI_1459-RELATED"/>
    <property type="match status" value="1"/>
</dbReference>
<organism evidence="7 8">
    <name type="scientific">Holtiella tumoricola</name>
    <dbReference type="NCBI Taxonomy" id="3018743"/>
    <lineage>
        <taxon>Bacteria</taxon>
        <taxon>Bacillati</taxon>
        <taxon>Bacillota</taxon>
        <taxon>Clostridia</taxon>
        <taxon>Lachnospirales</taxon>
        <taxon>Cellulosilyticaceae</taxon>
        <taxon>Holtiella</taxon>
    </lineage>
</organism>
<dbReference type="InterPro" id="IPR014284">
    <property type="entry name" value="RNA_pol_sigma-70_dom"/>
</dbReference>
<accession>A0AA42DRK2</accession>
<dbReference type="InterPro" id="IPR013324">
    <property type="entry name" value="RNA_pol_sigma_r3/r4-like"/>
</dbReference>
<dbReference type="AlphaFoldDB" id="A0AA42DRK2"/>
<evidence type="ECO:0000259" key="6">
    <source>
        <dbReference type="Pfam" id="PF08281"/>
    </source>
</evidence>
<evidence type="ECO:0000256" key="5">
    <source>
        <dbReference type="ARBA" id="ARBA00023163"/>
    </source>
</evidence>
<sequence>MEKKRADQIIEYYTRPMYGFALNKMGNSEEAEELASCIILEVYHVLCHKEDFVDMNSYVFKVAHNVWARYISEKTKKKCELQLDEASSSGHEDGPDKSYIDQETEGTLRREIAYLSKQQREIVVSYYYKQKKIKEIAEELELSEGTVKWNLFDAKKELKTGMKAIRTIGNLGINPIKFLDMGHTGQPGTKGDTRDFLAKVITQNIVYAAYHEPRTIRELSEELGISPVFIEDEVKILEEYGFMECLPGGRYQTQMIIREPSASEEEAFHKLAKEYGKILYEEYYKQFLALEPAIKEIGIYYPDQDFNCLLWTLIPYAIQFFDIPEAYQIEPDEVMVYRKDGGKYIAIALLDKPIELSYDQEKYGAMVMTRDDGEDNKVYGWQVGTYWSHRELDWRDNKYSDYVGMMYFVTGQLIESEVTQEIYSRLLEKEYLVRTPEGYKLNVVHVAGKEQMEKLKNLFPKPSDTLRKKLLEYDEKCYKMTKVGHPAHMHKTLRYLAQGRMQHLWPYVFEEMLNQGVLQEPTASQQKAIATLLYTQSEK</sequence>
<name>A0AA42DRK2_9FIRM</name>
<dbReference type="Pfam" id="PF08281">
    <property type="entry name" value="Sigma70_r4_2"/>
    <property type="match status" value="1"/>
</dbReference>
<evidence type="ECO:0000313" key="7">
    <source>
        <dbReference type="EMBL" id="MDA3734010.1"/>
    </source>
</evidence>
<keyword evidence="8" id="KW-1185">Reference proteome</keyword>
<dbReference type="SUPFAM" id="SSF88946">
    <property type="entry name" value="Sigma2 domain of RNA polymerase sigma factors"/>
    <property type="match status" value="1"/>
</dbReference>
<comment type="similarity">
    <text evidence="1">Belongs to the sigma-70 factor family. ECF subfamily.</text>
</comment>
<dbReference type="PANTHER" id="PTHR43133">
    <property type="entry name" value="RNA POLYMERASE ECF-TYPE SIGMA FACTO"/>
    <property type="match status" value="1"/>
</dbReference>
<gene>
    <name evidence="7" type="ORF">PBV87_21275</name>
</gene>
<keyword evidence="3" id="KW-0731">Sigma factor</keyword>
<dbReference type="RefSeq" id="WP_271013664.1">
    <property type="nucleotide sequence ID" value="NZ_JAQIFT010000069.1"/>
</dbReference>
<dbReference type="NCBIfam" id="TIGR02937">
    <property type="entry name" value="sigma70-ECF"/>
    <property type="match status" value="1"/>
</dbReference>
<keyword evidence="2" id="KW-0805">Transcription regulation</keyword>
<dbReference type="GO" id="GO:0016987">
    <property type="term" value="F:sigma factor activity"/>
    <property type="evidence" value="ECO:0007669"/>
    <property type="project" value="UniProtKB-KW"/>
</dbReference>
<dbReference type="SUPFAM" id="SSF46785">
    <property type="entry name" value="Winged helix' DNA-binding domain"/>
    <property type="match status" value="1"/>
</dbReference>
<protein>
    <submittedName>
        <fullName evidence="7">Sigma-70 family RNA polymerase sigma factor</fullName>
    </submittedName>
</protein>
<evidence type="ECO:0000256" key="3">
    <source>
        <dbReference type="ARBA" id="ARBA00023082"/>
    </source>
</evidence>
<dbReference type="Proteomes" id="UP001169242">
    <property type="component" value="Unassembled WGS sequence"/>
</dbReference>
<dbReference type="InterPro" id="IPR013249">
    <property type="entry name" value="RNA_pol_sigma70_r4_t2"/>
</dbReference>
<feature type="domain" description="RNA polymerase sigma factor 70 region 4 type 2" evidence="6">
    <location>
        <begin position="108"/>
        <end position="158"/>
    </location>
</feature>
<dbReference type="Gene3D" id="1.10.1740.10">
    <property type="match status" value="1"/>
</dbReference>
<dbReference type="EMBL" id="JAQIFT010000069">
    <property type="protein sequence ID" value="MDA3734010.1"/>
    <property type="molecule type" value="Genomic_DNA"/>
</dbReference>
<keyword evidence="5" id="KW-0804">Transcription</keyword>
<reference evidence="7" key="1">
    <citation type="journal article" date="2023" name="Int. J. Syst. Evol. Microbiol.">
        <title>&lt;i&gt;Holtiella tumoricola&lt;/i&gt; gen. nov. sp. nov., isolated from a human clinical sample.</title>
        <authorList>
            <person name="Allen-Vercoe E."/>
            <person name="Daigneault M.C."/>
            <person name="Vancuren S.J."/>
            <person name="Cochrane K."/>
            <person name="O'Neal L.L."/>
            <person name="Sankaranarayanan K."/>
            <person name="Lawson P.A."/>
        </authorList>
    </citation>
    <scope>NUCLEOTIDE SEQUENCE</scope>
    <source>
        <strain evidence="7">CC70A</strain>
    </source>
</reference>
<dbReference type="SUPFAM" id="SSF88659">
    <property type="entry name" value="Sigma3 and sigma4 domains of RNA polymerase sigma factors"/>
    <property type="match status" value="1"/>
</dbReference>
<dbReference type="InterPro" id="IPR013325">
    <property type="entry name" value="RNA_pol_sigma_r2"/>
</dbReference>
<keyword evidence="4" id="KW-0238">DNA-binding</keyword>
<dbReference type="InterPro" id="IPR036388">
    <property type="entry name" value="WH-like_DNA-bd_sf"/>
</dbReference>
<dbReference type="Gene3D" id="1.10.10.10">
    <property type="entry name" value="Winged helix-like DNA-binding domain superfamily/Winged helix DNA-binding domain"/>
    <property type="match status" value="1"/>
</dbReference>
<evidence type="ECO:0000313" key="8">
    <source>
        <dbReference type="Proteomes" id="UP001169242"/>
    </source>
</evidence>
<dbReference type="InterPro" id="IPR039425">
    <property type="entry name" value="RNA_pol_sigma-70-like"/>
</dbReference>
<dbReference type="GO" id="GO:0006352">
    <property type="term" value="P:DNA-templated transcription initiation"/>
    <property type="evidence" value="ECO:0007669"/>
    <property type="project" value="InterPro"/>
</dbReference>